<sequence>MSISAATVATAGFKRALQAAPLFRLPAEMLRHIFVEAGKADVRDAVALSQACVHLRQLAQDDLIWLSMLP</sequence>
<feature type="domain" description="F-box" evidence="1">
    <location>
        <begin position="19"/>
        <end position="68"/>
    </location>
</feature>
<dbReference type="PROSITE" id="PS50181">
    <property type="entry name" value="FBOX"/>
    <property type="match status" value="1"/>
</dbReference>
<dbReference type="EMBL" id="BABT02000262">
    <property type="protein sequence ID" value="GAB00085.1"/>
    <property type="molecule type" value="Genomic_DNA"/>
</dbReference>
<evidence type="ECO:0000313" key="2">
    <source>
        <dbReference type="EMBL" id="GAB00085.1"/>
    </source>
</evidence>
<accession>G7EB74</accession>
<reference evidence="2 3" key="1">
    <citation type="journal article" date="2011" name="J. Gen. Appl. Microbiol.">
        <title>Draft genome sequencing of the enigmatic basidiomycete Mixia osmundae.</title>
        <authorList>
            <person name="Nishida H."/>
            <person name="Nagatsuka Y."/>
            <person name="Sugiyama J."/>
        </authorList>
    </citation>
    <scope>NUCLEOTIDE SEQUENCE [LARGE SCALE GENOMIC DNA]</scope>
    <source>
        <strain evidence="3">CBS 9802 / IAM 14324 / JCM 22182 / KY 12970</strain>
    </source>
</reference>
<reference evidence="2 3" key="2">
    <citation type="journal article" date="2012" name="Open Biol.">
        <title>Characteristics of nucleosomes and linker DNA regions on the genome of the basidiomycete Mixia osmundae revealed by mono- and dinucleosome mapping.</title>
        <authorList>
            <person name="Nishida H."/>
            <person name="Kondo S."/>
            <person name="Matsumoto T."/>
            <person name="Suzuki Y."/>
            <person name="Yoshikawa H."/>
            <person name="Taylor T.D."/>
            <person name="Sugiyama J."/>
        </authorList>
    </citation>
    <scope>NUCLEOTIDE SEQUENCE [LARGE SCALE GENOMIC DNA]</scope>
    <source>
        <strain evidence="3">CBS 9802 / IAM 14324 / JCM 22182 / KY 12970</strain>
    </source>
</reference>
<gene>
    <name evidence="2" type="primary">Mo06787</name>
    <name evidence="2" type="ORF">E5Q_06787</name>
</gene>
<evidence type="ECO:0000313" key="3">
    <source>
        <dbReference type="Proteomes" id="UP000009131"/>
    </source>
</evidence>
<dbReference type="Pfam" id="PF12937">
    <property type="entry name" value="F-box-like"/>
    <property type="match status" value="1"/>
</dbReference>
<comment type="caution">
    <text evidence="2">The sequence shown here is derived from an EMBL/GenBank/DDBJ whole genome shotgun (WGS) entry which is preliminary data.</text>
</comment>
<dbReference type="InterPro" id="IPR001810">
    <property type="entry name" value="F-box_dom"/>
</dbReference>
<proteinExistence type="predicted"/>
<dbReference type="OrthoDB" id="3181259at2759"/>
<dbReference type="SUPFAM" id="SSF81383">
    <property type="entry name" value="F-box domain"/>
    <property type="match status" value="1"/>
</dbReference>
<dbReference type="HOGENOM" id="CLU_2758342_0_0_1"/>
<dbReference type="InParanoid" id="G7EB74"/>
<protein>
    <recommendedName>
        <fullName evidence="1">F-box domain-containing protein</fullName>
    </recommendedName>
</protein>
<dbReference type="AlphaFoldDB" id="G7EB74"/>
<feature type="non-terminal residue" evidence="2">
    <location>
        <position position="70"/>
    </location>
</feature>
<evidence type="ECO:0000259" key="1">
    <source>
        <dbReference type="PROSITE" id="PS50181"/>
    </source>
</evidence>
<keyword evidence="3" id="KW-1185">Reference proteome</keyword>
<name>G7EB74_MIXOS</name>
<dbReference type="InterPro" id="IPR036047">
    <property type="entry name" value="F-box-like_dom_sf"/>
</dbReference>
<dbReference type="Gene3D" id="1.20.1280.50">
    <property type="match status" value="1"/>
</dbReference>
<organism evidence="2 3">
    <name type="scientific">Mixia osmundae (strain CBS 9802 / IAM 14324 / JCM 22182 / KY 12970)</name>
    <dbReference type="NCBI Taxonomy" id="764103"/>
    <lineage>
        <taxon>Eukaryota</taxon>
        <taxon>Fungi</taxon>
        <taxon>Dikarya</taxon>
        <taxon>Basidiomycota</taxon>
        <taxon>Pucciniomycotina</taxon>
        <taxon>Mixiomycetes</taxon>
        <taxon>Mixiales</taxon>
        <taxon>Mixiaceae</taxon>
        <taxon>Mixia</taxon>
    </lineage>
</organism>
<dbReference type="Proteomes" id="UP000009131">
    <property type="component" value="Unassembled WGS sequence"/>
</dbReference>